<evidence type="ECO:0000313" key="2">
    <source>
        <dbReference type="EMBL" id="RAQ93956.1"/>
    </source>
</evidence>
<accession>A0A328V8L7</accession>
<sequence length="278" mass="29562">MWLKPGLISVVVVLTVGFLGLALLAPAVSPHSTATQATTVAQQRSTPGATPRTRRALSPVATAPPSRHPPQALSPTATGASDLGNWVPVSLPAGWTGAGLTLGDALFAERTAVTFTDREMSLDYRAVGTRAQHGGTLTAAVFLLTPAARERFRQQDVRVTTNQLYDLVVGERLIQAVIDPQPRLRAFAIQGQQQFAWVEVTFTLWQSLTDPQTGQSQQGLMKDPTSQQPRVHRMGVLLVRVPPASQGANAPMGGTGWLVSNYVLDSPGGTLPPIVQPA</sequence>
<feature type="region of interest" description="Disordered" evidence="1">
    <location>
        <begin position="33"/>
        <end position="79"/>
    </location>
</feature>
<evidence type="ECO:0000256" key="1">
    <source>
        <dbReference type="SAM" id="MobiDB-lite"/>
    </source>
</evidence>
<keyword evidence="3" id="KW-1185">Reference proteome</keyword>
<dbReference type="AlphaFoldDB" id="A0A328V8L7"/>
<dbReference type="Proteomes" id="UP000248706">
    <property type="component" value="Unassembled WGS sequence"/>
</dbReference>
<proteinExistence type="predicted"/>
<name>A0A328V8L7_9CHLR</name>
<reference evidence="2 3" key="1">
    <citation type="submission" date="2016-08" db="EMBL/GenBank/DDBJ databases">
        <title>Analysis of Carbohydrate Active Enzymes in Thermogemmatispora T81 Reveals Carbohydrate Degradation Ability.</title>
        <authorList>
            <person name="Tomazini A."/>
            <person name="Lal S."/>
            <person name="Stott M."/>
            <person name="Henrissat B."/>
            <person name="Polikarpov I."/>
            <person name="Sparling R."/>
            <person name="Levin D.B."/>
        </authorList>
    </citation>
    <scope>NUCLEOTIDE SEQUENCE [LARGE SCALE GENOMIC DNA]</scope>
    <source>
        <strain evidence="2 3">T81</strain>
    </source>
</reference>
<feature type="compositionally biased region" description="Low complexity" evidence="1">
    <location>
        <begin position="33"/>
        <end position="43"/>
    </location>
</feature>
<evidence type="ECO:0000313" key="3">
    <source>
        <dbReference type="Proteomes" id="UP000248706"/>
    </source>
</evidence>
<organism evidence="2 3">
    <name type="scientific">Thermogemmatispora tikiterensis</name>
    <dbReference type="NCBI Taxonomy" id="1825093"/>
    <lineage>
        <taxon>Bacteria</taxon>
        <taxon>Bacillati</taxon>
        <taxon>Chloroflexota</taxon>
        <taxon>Ktedonobacteria</taxon>
        <taxon>Thermogemmatisporales</taxon>
        <taxon>Thermogemmatisporaceae</taxon>
        <taxon>Thermogemmatispora</taxon>
    </lineage>
</organism>
<gene>
    <name evidence="2" type="ORF">A4R35_00330</name>
</gene>
<dbReference type="EMBL" id="MCIF01000002">
    <property type="protein sequence ID" value="RAQ93956.1"/>
    <property type="molecule type" value="Genomic_DNA"/>
</dbReference>
<comment type="caution">
    <text evidence="2">The sequence shown here is derived from an EMBL/GenBank/DDBJ whole genome shotgun (WGS) entry which is preliminary data.</text>
</comment>
<protein>
    <submittedName>
        <fullName evidence="2">Uncharacterized protein</fullName>
    </submittedName>
</protein>